<dbReference type="VEuPathDB" id="FungiDB:PEXP_018110"/>
<name>A0A0A2ITV6_PENEN</name>
<feature type="chain" id="PRO_5009752469" evidence="1">
    <location>
        <begin position="19"/>
        <end position="138"/>
    </location>
</feature>
<dbReference type="RefSeq" id="XP_016596809.1">
    <property type="nucleotide sequence ID" value="XM_016741104.1"/>
</dbReference>
<dbReference type="EMBL" id="JQFZ01000229">
    <property type="protein sequence ID" value="KGO54341.1"/>
    <property type="molecule type" value="Genomic_DNA"/>
</dbReference>
<keyword evidence="1" id="KW-0732">Signal</keyword>
<dbReference type="Proteomes" id="UP000030143">
    <property type="component" value="Unassembled WGS sequence"/>
</dbReference>
<dbReference type="GeneID" id="27676523"/>
<evidence type="ECO:0000256" key="1">
    <source>
        <dbReference type="SAM" id="SignalP"/>
    </source>
</evidence>
<accession>A0A0A2ITV6</accession>
<proteinExistence type="predicted"/>
<sequence>MKVFTLFMMLSTAGLSLAATCKGSRQCECLFPDRSHCCLYGSNEETGDDYDCTKLCAGASRILQGNEDTPVKCNAGGSFACASIFTAQTRTPCYNNGEPKASDTNSGFVMEEDKMAWMGTAPLQSLLHAPLGRVAPSI</sequence>
<dbReference type="AlphaFoldDB" id="A0A0A2ITV6"/>
<evidence type="ECO:0000313" key="3">
    <source>
        <dbReference type="Proteomes" id="UP000030143"/>
    </source>
</evidence>
<dbReference type="PhylomeDB" id="A0A0A2ITV6"/>
<comment type="caution">
    <text evidence="2">The sequence shown here is derived from an EMBL/GenBank/DDBJ whole genome shotgun (WGS) entry which is preliminary data.</text>
</comment>
<feature type="signal peptide" evidence="1">
    <location>
        <begin position="1"/>
        <end position="18"/>
    </location>
</feature>
<protein>
    <submittedName>
        <fullName evidence="2">Uncharacterized protein</fullName>
    </submittedName>
</protein>
<keyword evidence="3" id="KW-1185">Reference proteome</keyword>
<organism evidence="2 3">
    <name type="scientific">Penicillium expansum</name>
    <name type="common">Blue mold rot fungus</name>
    <dbReference type="NCBI Taxonomy" id="27334"/>
    <lineage>
        <taxon>Eukaryota</taxon>
        <taxon>Fungi</taxon>
        <taxon>Dikarya</taxon>
        <taxon>Ascomycota</taxon>
        <taxon>Pezizomycotina</taxon>
        <taxon>Eurotiomycetes</taxon>
        <taxon>Eurotiomycetidae</taxon>
        <taxon>Eurotiales</taxon>
        <taxon>Aspergillaceae</taxon>
        <taxon>Penicillium</taxon>
    </lineage>
</organism>
<dbReference type="HOGENOM" id="CLU_154032_0_0_1"/>
<reference evidence="2 3" key="1">
    <citation type="journal article" date="2015" name="Mol. Plant Microbe Interact.">
        <title>Genome, transcriptome, and functional analyses of Penicillium expansum provide new insights into secondary metabolism and pathogenicity.</title>
        <authorList>
            <person name="Ballester A.R."/>
            <person name="Marcet-Houben M."/>
            <person name="Levin E."/>
            <person name="Sela N."/>
            <person name="Selma-Lazaro C."/>
            <person name="Carmona L."/>
            <person name="Wisniewski M."/>
            <person name="Droby S."/>
            <person name="Gonzalez-Candelas L."/>
            <person name="Gabaldon T."/>
        </authorList>
    </citation>
    <scope>NUCLEOTIDE SEQUENCE [LARGE SCALE GENOMIC DNA]</scope>
    <source>
        <strain evidence="2 3">MD-8</strain>
    </source>
</reference>
<dbReference type="OrthoDB" id="2818448at2759"/>
<evidence type="ECO:0000313" key="2">
    <source>
        <dbReference type="EMBL" id="KGO54341.1"/>
    </source>
</evidence>
<gene>
    <name evidence="2" type="ORF">PEX2_038290</name>
</gene>